<organism evidence="1 2">
    <name type="scientific">Mycobacterium lepromatosis</name>
    <dbReference type="NCBI Taxonomy" id="480418"/>
    <lineage>
        <taxon>Bacteria</taxon>
        <taxon>Bacillati</taxon>
        <taxon>Actinomycetota</taxon>
        <taxon>Actinomycetes</taxon>
        <taxon>Mycobacteriales</taxon>
        <taxon>Mycobacteriaceae</taxon>
        <taxon>Mycobacterium</taxon>
    </lineage>
</organism>
<comment type="caution">
    <text evidence="1">The sequence shown here is derived from an EMBL/GenBank/DDBJ whole genome shotgun (WGS) entry which is preliminary data.</text>
</comment>
<proteinExistence type="predicted"/>
<gene>
    <name evidence="1" type="ORF">MLPM_0070</name>
</gene>
<evidence type="ECO:0000313" key="1">
    <source>
        <dbReference type="EMBL" id="KJX75902.1"/>
    </source>
</evidence>
<sequence>MLHGLASLLVPTVRLVATARQHAVEADPVAIGVKAAVALATASVGMSQILRRRRTKAEIAGRPPGAD</sequence>
<accession>A0A0F4ETF9</accession>
<dbReference type="AlphaFoldDB" id="A0A0F4ETF9"/>
<dbReference type="PATRIC" id="fig|480418.6.peg.231"/>
<dbReference type="Proteomes" id="UP000053699">
    <property type="component" value="Unassembled WGS sequence"/>
</dbReference>
<name>A0A0F4ETF9_9MYCO</name>
<dbReference type="EMBL" id="JRPY01000003">
    <property type="protein sequence ID" value="KJX75902.1"/>
    <property type="molecule type" value="Genomic_DNA"/>
</dbReference>
<keyword evidence="2" id="KW-1185">Reference proteome</keyword>
<evidence type="ECO:0000313" key="2">
    <source>
        <dbReference type="Proteomes" id="UP000053699"/>
    </source>
</evidence>
<protein>
    <submittedName>
        <fullName evidence="1">Uncharacterized protein</fullName>
    </submittedName>
</protein>
<reference evidence="1 2" key="1">
    <citation type="journal article" date="2015" name="Proc. Natl. Acad. Sci. U.S.A.">
        <title>Insight into the evolution and origin of leprosy bacilli from the genome sequence of Mycobacterium lepromatosis.</title>
        <authorList>
            <person name="Singh P."/>
            <person name="Benjak A."/>
            <person name="Schuenemann V.J."/>
            <person name="Herbig A."/>
            <person name="Avanzi C."/>
            <person name="Busso P."/>
            <person name="Nieselt K."/>
            <person name="Krause J."/>
            <person name="Vera-Cabrera L."/>
            <person name="Cole S.T."/>
        </authorList>
    </citation>
    <scope>NUCLEOTIDE SEQUENCE [LARGE SCALE GENOMIC DNA]</scope>
    <source>
        <strain evidence="1 2">Mx1-22A</strain>
    </source>
</reference>